<dbReference type="PROSITE" id="PS51831">
    <property type="entry name" value="HD"/>
    <property type="match status" value="1"/>
</dbReference>
<dbReference type="InterPro" id="IPR050135">
    <property type="entry name" value="dGTPase-like"/>
</dbReference>
<dbReference type="RefSeq" id="WP_045808736.1">
    <property type="nucleotide sequence ID" value="NZ_LANX01000001.1"/>
</dbReference>
<dbReference type="GO" id="GO:0008832">
    <property type="term" value="F:dGTPase activity"/>
    <property type="evidence" value="ECO:0007669"/>
    <property type="project" value="TreeGrafter"/>
</dbReference>
<dbReference type="Pfam" id="PF13286">
    <property type="entry name" value="HD_assoc"/>
    <property type="match status" value="1"/>
</dbReference>
<dbReference type="InterPro" id="IPR023023">
    <property type="entry name" value="dNTPase_2"/>
</dbReference>
<evidence type="ECO:0000256" key="1">
    <source>
        <dbReference type="ARBA" id="ARBA00022801"/>
    </source>
</evidence>
<dbReference type="PANTHER" id="PTHR11373">
    <property type="entry name" value="DEOXYNUCLEOSIDE TRIPHOSPHATE TRIPHOSPHOHYDROLASE"/>
    <property type="match status" value="1"/>
</dbReference>
<keyword evidence="5" id="KW-1185">Reference proteome</keyword>
<dbReference type="EMBL" id="LANX01000001">
    <property type="protein sequence ID" value="KJV68905.1"/>
    <property type="molecule type" value="Genomic_DNA"/>
</dbReference>
<dbReference type="HAMAP" id="MF_01212">
    <property type="entry name" value="dGTPase_type2"/>
    <property type="match status" value="1"/>
</dbReference>
<dbReference type="PANTHER" id="PTHR11373:SF43">
    <property type="entry name" value="DEOXYGUANOSINETRIPHOSPHATE TRIPHOSPHOHYDROLASE-LIKE PROTEIN"/>
    <property type="match status" value="1"/>
</dbReference>
<dbReference type="InterPro" id="IPR006674">
    <property type="entry name" value="HD_domain"/>
</dbReference>
<protein>
    <recommendedName>
        <fullName evidence="2">Deoxyguanosinetriphosphate triphosphohydrolase-like protein</fullName>
    </recommendedName>
</protein>
<reference evidence="4 5" key="1">
    <citation type="submission" date="2015-02" db="EMBL/GenBank/DDBJ databases">
        <title>Genome Sequencing of Rickettsiales.</title>
        <authorList>
            <person name="Daugherty S.C."/>
            <person name="Su Q."/>
            <person name="Abolude K."/>
            <person name="Beier-Sexton M."/>
            <person name="Carlyon J.A."/>
            <person name="Carter R."/>
            <person name="Day N.P."/>
            <person name="Dumler S.J."/>
            <person name="Dyachenko V."/>
            <person name="Godinez A."/>
            <person name="Kurtti T.J."/>
            <person name="Lichay M."/>
            <person name="Mullins K.E."/>
            <person name="Ott S."/>
            <person name="Pappas-Brown V."/>
            <person name="Paris D.H."/>
            <person name="Patel P."/>
            <person name="Richards A.L."/>
            <person name="Sadzewicz L."/>
            <person name="Sears K."/>
            <person name="Seidman D."/>
            <person name="Sengamalay N."/>
            <person name="Stenos J."/>
            <person name="Tallon L.J."/>
            <person name="Vincent G."/>
            <person name="Fraser C.M."/>
            <person name="Munderloh U."/>
            <person name="Dunning-Hotopp J.C."/>
        </authorList>
    </citation>
    <scope>NUCLEOTIDE SEQUENCE [LARGE SCALE GENOMIC DNA]</scope>
    <source>
        <strain evidence="4 5">RAC413</strain>
    </source>
</reference>
<dbReference type="InterPro" id="IPR003607">
    <property type="entry name" value="HD/PDEase_dom"/>
</dbReference>
<evidence type="ECO:0000313" key="5">
    <source>
        <dbReference type="Proteomes" id="UP000033562"/>
    </source>
</evidence>
<dbReference type="STRING" id="1359163.NLO413_0276"/>
<dbReference type="NCBIfam" id="TIGR01353">
    <property type="entry name" value="dGTP_triPase"/>
    <property type="match status" value="1"/>
</dbReference>
<dbReference type="AlphaFoldDB" id="A0A0F3NLI2"/>
<gene>
    <name evidence="4" type="primary">dgt</name>
    <name evidence="4" type="ORF">NLO413_0276</name>
</gene>
<name>A0A0F3NLI2_9RICK</name>
<dbReference type="Gene3D" id="1.10.3210.10">
    <property type="entry name" value="Hypothetical protein af1432"/>
    <property type="match status" value="1"/>
</dbReference>
<dbReference type="OrthoDB" id="9803619at2"/>
<dbReference type="SUPFAM" id="SSF109604">
    <property type="entry name" value="HD-domain/PDEase-like"/>
    <property type="match status" value="1"/>
</dbReference>
<proteinExistence type="inferred from homology"/>
<comment type="similarity">
    <text evidence="2">Belongs to the dGTPase family. Type 2 subfamily.</text>
</comment>
<dbReference type="Pfam" id="PF01966">
    <property type="entry name" value="HD"/>
    <property type="match status" value="1"/>
</dbReference>
<comment type="caution">
    <text evidence="4">The sequence shown here is derived from an EMBL/GenBank/DDBJ whole genome shotgun (WGS) entry which is preliminary data.</text>
</comment>
<accession>A0A0F3NLI2</accession>
<dbReference type="Proteomes" id="UP000033562">
    <property type="component" value="Unassembled WGS sequence"/>
</dbReference>
<sequence>MSNNIDMISYASHPLYTRGRVYKESEDKYRSCYQRDRDRIIYSTAFRKLQYKTQVFLNYHIGDYHRTRLTHSLEVAQIARSLSRRLKLNEDLAEAISLAHDLGHAPFGHTGEEALNFIEENDFKFDHNVQALRILVLLEKKYIKFDGLNLSWEMIEGLVKHNGPLNIIDQNKDIHEFIMECDSIYNLELNKFPTLEAQIASISDDIAYIMHDIDDGLRENILIIEELLTLPLIGRILKNNIDANKDYPRKYIIHESLRKFYSMMIDNVGLQVENNLKKYNIVDQHDIKNSDIPLVNFSLEFDLYVKDIKSFLKRRLYRHDEVNKVRDKVQYIIQNLFKAYYQEISYLPLDWQDKILMYGELKRYKSMVLCDFISGMTDRFAIQEHERIYGSTVI</sequence>
<evidence type="ECO:0000256" key="2">
    <source>
        <dbReference type="HAMAP-Rule" id="MF_01212"/>
    </source>
</evidence>
<dbReference type="InterPro" id="IPR006261">
    <property type="entry name" value="dGTPase"/>
</dbReference>
<dbReference type="SMART" id="SM00471">
    <property type="entry name" value="HDc"/>
    <property type="match status" value="1"/>
</dbReference>
<evidence type="ECO:0000259" key="3">
    <source>
        <dbReference type="PROSITE" id="PS51831"/>
    </source>
</evidence>
<dbReference type="CDD" id="cd00077">
    <property type="entry name" value="HDc"/>
    <property type="match status" value="1"/>
</dbReference>
<evidence type="ECO:0000313" key="4">
    <source>
        <dbReference type="EMBL" id="KJV68905.1"/>
    </source>
</evidence>
<keyword evidence="1 2" id="KW-0378">Hydrolase</keyword>
<dbReference type="GO" id="GO:0006203">
    <property type="term" value="P:dGTP catabolic process"/>
    <property type="evidence" value="ECO:0007669"/>
    <property type="project" value="TreeGrafter"/>
</dbReference>
<dbReference type="InterPro" id="IPR026875">
    <property type="entry name" value="PHydrolase_assoc_dom"/>
</dbReference>
<feature type="domain" description="HD" evidence="3">
    <location>
        <begin position="68"/>
        <end position="209"/>
    </location>
</feature>
<organism evidence="4 5">
    <name type="scientific">Candidatus Neoehrlichia procyonis str. RAC413</name>
    <dbReference type="NCBI Taxonomy" id="1359163"/>
    <lineage>
        <taxon>Bacteria</taxon>
        <taxon>Pseudomonadati</taxon>
        <taxon>Pseudomonadota</taxon>
        <taxon>Alphaproteobacteria</taxon>
        <taxon>Rickettsiales</taxon>
        <taxon>Anaplasmataceae</taxon>
        <taxon>Candidatus Neoehrlichia</taxon>
    </lineage>
</organism>
<dbReference type="NCBIfam" id="NF002326">
    <property type="entry name" value="PRK01286.1-1"/>
    <property type="match status" value="1"/>
</dbReference>